<proteinExistence type="predicted"/>
<accession>A0A9E6UQS5</accession>
<dbReference type="Pfam" id="PF06698">
    <property type="entry name" value="DUF1192"/>
    <property type="match status" value="1"/>
</dbReference>
<organism evidence="1 2">
    <name type="scientific">Chenggangzhangella methanolivorans</name>
    <dbReference type="NCBI Taxonomy" id="1437009"/>
    <lineage>
        <taxon>Bacteria</taxon>
        <taxon>Pseudomonadati</taxon>
        <taxon>Pseudomonadota</taxon>
        <taxon>Alphaproteobacteria</taxon>
        <taxon>Hyphomicrobiales</taxon>
        <taxon>Methylopilaceae</taxon>
        <taxon>Chenggangzhangella</taxon>
    </lineage>
</organism>
<name>A0A9E6UQS5_9HYPH</name>
<keyword evidence="2" id="KW-1185">Reference proteome</keyword>
<dbReference type="Proteomes" id="UP000825701">
    <property type="component" value="Chromosome"/>
</dbReference>
<evidence type="ECO:0000313" key="1">
    <source>
        <dbReference type="EMBL" id="QZO01400.1"/>
    </source>
</evidence>
<dbReference type="AlphaFoldDB" id="A0A9E6UQS5"/>
<dbReference type="EMBL" id="CP081869">
    <property type="protein sequence ID" value="QZO01400.1"/>
    <property type="molecule type" value="Genomic_DNA"/>
</dbReference>
<sequence>MAVFDDEPGAPPARKAEHVMGEDLSRLSVDELQARVALLKEEIARIEAAATAKAAQRDAADLFFKR</sequence>
<protein>
    <submittedName>
        <fullName evidence="1">DUF1192 domain-containing protein</fullName>
    </submittedName>
</protein>
<dbReference type="RefSeq" id="WP_261404667.1">
    <property type="nucleotide sequence ID" value="NZ_CP081869.1"/>
</dbReference>
<dbReference type="InterPro" id="IPR009579">
    <property type="entry name" value="DUF1192"/>
</dbReference>
<reference evidence="1" key="1">
    <citation type="submission" date="2021-08" db="EMBL/GenBank/DDBJ databases">
        <authorList>
            <person name="Zhang H."/>
            <person name="Xu M."/>
            <person name="Yu Z."/>
            <person name="Yang L."/>
            <person name="Cai Y."/>
        </authorList>
    </citation>
    <scope>NUCLEOTIDE SEQUENCE</scope>
    <source>
        <strain evidence="1">CHL1</strain>
    </source>
</reference>
<gene>
    <name evidence="1" type="ORF">K6K41_08050</name>
</gene>
<evidence type="ECO:0000313" key="2">
    <source>
        <dbReference type="Proteomes" id="UP000825701"/>
    </source>
</evidence>
<dbReference type="KEGG" id="cmet:K6K41_08050"/>